<reference evidence="1" key="1">
    <citation type="submission" date="2018-02" db="EMBL/GenBank/DDBJ databases">
        <title>Rhizophora mucronata_Transcriptome.</title>
        <authorList>
            <person name="Meera S.P."/>
            <person name="Sreeshan A."/>
            <person name="Augustine A."/>
        </authorList>
    </citation>
    <scope>NUCLEOTIDE SEQUENCE</scope>
    <source>
        <tissue evidence="1">Leaf</tissue>
    </source>
</reference>
<evidence type="ECO:0000313" key="1">
    <source>
        <dbReference type="EMBL" id="MBX16438.1"/>
    </source>
</evidence>
<proteinExistence type="predicted"/>
<name>A0A2P2LEM9_RHIMU</name>
<protein>
    <submittedName>
        <fullName evidence="1">Uncharacterized protein</fullName>
    </submittedName>
</protein>
<dbReference type="AlphaFoldDB" id="A0A2P2LEM9"/>
<accession>A0A2P2LEM9</accession>
<sequence>MLENSFLDQFDYFLGLICKYQVLNPTLEIKRLDDSYH</sequence>
<dbReference type="EMBL" id="GGEC01035954">
    <property type="protein sequence ID" value="MBX16438.1"/>
    <property type="molecule type" value="Transcribed_RNA"/>
</dbReference>
<organism evidence="1">
    <name type="scientific">Rhizophora mucronata</name>
    <name type="common">Asiatic mangrove</name>
    <dbReference type="NCBI Taxonomy" id="61149"/>
    <lineage>
        <taxon>Eukaryota</taxon>
        <taxon>Viridiplantae</taxon>
        <taxon>Streptophyta</taxon>
        <taxon>Embryophyta</taxon>
        <taxon>Tracheophyta</taxon>
        <taxon>Spermatophyta</taxon>
        <taxon>Magnoliopsida</taxon>
        <taxon>eudicotyledons</taxon>
        <taxon>Gunneridae</taxon>
        <taxon>Pentapetalae</taxon>
        <taxon>rosids</taxon>
        <taxon>fabids</taxon>
        <taxon>Malpighiales</taxon>
        <taxon>Rhizophoraceae</taxon>
        <taxon>Rhizophora</taxon>
    </lineage>
</organism>